<dbReference type="AlphaFoldDB" id="D3EMW7"/>
<dbReference type="EMBL" id="CP001842">
    <property type="protein sequence ID" value="ADB94817.1"/>
    <property type="molecule type" value="Genomic_DNA"/>
</dbReference>
<dbReference type="SUPFAM" id="SSF48452">
    <property type="entry name" value="TPR-like"/>
    <property type="match status" value="1"/>
</dbReference>
<proteinExistence type="predicted"/>
<evidence type="ECO:0000256" key="2">
    <source>
        <dbReference type="SAM" id="SignalP"/>
    </source>
</evidence>
<keyword evidence="1" id="KW-0802">TPR repeat</keyword>
<dbReference type="SMART" id="SM00028">
    <property type="entry name" value="TPR"/>
    <property type="match status" value="1"/>
</dbReference>
<accession>D3EMW7</accession>
<feature type="signal peptide" evidence="2">
    <location>
        <begin position="1"/>
        <end position="20"/>
    </location>
</feature>
<feature type="repeat" description="TPR" evidence="1">
    <location>
        <begin position="98"/>
        <end position="131"/>
    </location>
</feature>
<evidence type="ECO:0000256" key="1">
    <source>
        <dbReference type="PROSITE-ProRule" id="PRU00339"/>
    </source>
</evidence>
<dbReference type="HOGENOM" id="CLU_1217993_0_0_3"/>
<dbReference type="InterPro" id="IPR011990">
    <property type="entry name" value="TPR-like_helical_dom_sf"/>
</dbReference>
<sequence>MIYKLITLILALLISTQSITNTLAGDNIPKTSFNTTSYHFNEETYKDIVTNLLAPISTFHPPTDLALSNISNKHNLIKDKKNRDLNLPTEVQSKYQQAMMEYDKGNIKSIQQKWNEALENYKRAIQICPNLIFARVNIPLIYYQFGNNLEAIKEIKYLVKKYPMSPDARAALVALLWSIGQEGEAKSHWVSVVGIDDRYKDLEWIQSKRFWPPKIIMSLDSFLNSKQ</sequence>
<name>D3EMW7_ATETH</name>
<dbReference type="PANTHER" id="PTHR37910:SF2">
    <property type="entry name" value="EXPRESSED PROTEIN"/>
    <property type="match status" value="1"/>
</dbReference>
<evidence type="ECO:0000313" key="3">
    <source>
        <dbReference type="EMBL" id="ADB94817.1"/>
    </source>
</evidence>
<dbReference type="OrthoDB" id="479590at2"/>
<reference evidence="3 4" key="1">
    <citation type="journal article" date="2010" name="Nature">
        <title>Metabolic streamlining in an open-ocean nitrogen-fixing cyanobacterium.</title>
        <authorList>
            <person name="Tripp H.J."/>
            <person name="Bench S.R."/>
            <person name="Turk K.A."/>
            <person name="Foster R.A."/>
            <person name="Desany B.A."/>
            <person name="Niazi F."/>
            <person name="Affourtit J.P."/>
            <person name="Zehr J.P."/>
        </authorList>
    </citation>
    <scope>NUCLEOTIDE SEQUENCE [LARGE SCALE GENOMIC DNA]</scope>
    <source>
        <strain evidence="4">ALOHA</strain>
    </source>
</reference>
<dbReference type="STRING" id="1453429.UCYN_00610"/>
<dbReference type="KEGG" id="cyu:UCYN_00610"/>
<dbReference type="PANTHER" id="PTHR37910">
    <property type="entry name" value="EXPRESSED PROTEIN"/>
    <property type="match status" value="1"/>
</dbReference>
<dbReference type="RefSeq" id="WP_012953482.1">
    <property type="nucleotide sequence ID" value="NC_013771.1"/>
</dbReference>
<gene>
    <name evidence="3" type="ordered locus">UCYN_00610</name>
</gene>
<dbReference type="Gene3D" id="1.25.40.10">
    <property type="entry name" value="Tetratricopeptide repeat domain"/>
    <property type="match status" value="1"/>
</dbReference>
<protein>
    <submittedName>
        <fullName evidence="3">Tetratricopeptide repeat protein</fullName>
    </submittedName>
</protein>
<keyword evidence="4" id="KW-1185">Reference proteome</keyword>
<evidence type="ECO:0000313" key="4">
    <source>
        <dbReference type="Proteomes" id="UP000001405"/>
    </source>
</evidence>
<keyword evidence="2" id="KW-0732">Signal</keyword>
<dbReference type="InterPro" id="IPR019734">
    <property type="entry name" value="TPR_rpt"/>
</dbReference>
<dbReference type="PROSITE" id="PS50005">
    <property type="entry name" value="TPR"/>
    <property type="match status" value="1"/>
</dbReference>
<dbReference type="Proteomes" id="UP000001405">
    <property type="component" value="Chromosome"/>
</dbReference>
<dbReference type="Pfam" id="PF13414">
    <property type="entry name" value="TPR_11"/>
    <property type="match status" value="1"/>
</dbReference>
<feature type="chain" id="PRO_5003043841" evidence="2">
    <location>
        <begin position="21"/>
        <end position="227"/>
    </location>
</feature>
<organism evidence="4">
    <name type="scientific">Atelocyanobacterium thalassa (isolate ALOHA)</name>
    <dbReference type="NCBI Taxonomy" id="1453429"/>
    <lineage>
        <taxon>Bacteria</taxon>
        <taxon>Bacillati</taxon>
        <taxon>Cyanobacteriota</taxon>
        <taxon>Cyanophyceae</taxon>
        <taxon>Oscillatoriophycideae</taxon>
        <taxon>Chroococcales</taxon>
        <taxon>Aphanothecaceae</taxon>
        <taxon>Candidatus Atelocyanobacterium</taxon>
        <taxon>Candidatus Atelocyanobacterium thalassae</taxon>
    </lineage>
</organism>